<name>A0A0D6EWY5_9PROT</name>
<dbReference type="InterPro" id="IPR003593">
    <property type="entry name" value="AAA+_ATPase"/>
</dbReference>
<dbReference type="SMART" id="SM00382">
    <property type="entry name" value="AAA"/>
    <property type="match status" value="1"/>
</dbReference>
<keyword evidence="9" id="KW-1278">Translocase</keyword>
<evidence type="ECO:0000256" key="2">
    <source>
        <dbReference type="ARBA" id="ARBA00004202"/>
    </source>
</evidence>
<dbReference type="HOGENOM" id="CLU_000604_1_22_4"/>
<keyword evidence="6 13" id="KW-0132">Cell division</keyword>
<dbReference type="KEGG" id="mbat:BN1208_1063"/>
<reference evidence="16" key="1">
    <citation type="submission" date="2014-12" db="EMBL/GenBank/DDBJ databases">
        <authorList>
            <person name="Salcher M.M."/>
        </authorList>
    </citation>
    <scope>NUCLEOTIDE SEQUENCE [LARGE SCALE GENOMIC DNA]</scope>
    <source>
        <strain evidence="16">MMS-10A-171</strain>
    </source>
</reference>
<dbReference type="PANTHER" id="PTHR24220">
    <property type="entry name" value="IMPORT ATP-BINDING PROTEIN"/>
    <property type="match status" value="1"/>
</dbReference>
<evidence type="ECO:0000256" key="3">
    <source>
        <dbReference type="ARBA" id="ARBA00005417"/>
    </source>
</evidence>
<dbReference type="PANTHER" id="PTHR24220:SF470">
    <property type="entry name" value="CELL DIVISION ATP-BINDING PROTEIN FTSE"/>
    <property type="match status" value="1"/>
</dbReference>
<dbReference type="EMBL" id="LN827929">
    <property type="protein sequence ID" value="CEZ19944.1"/>
    <property type="molecule type" value="Genomic_DNA"/>
</dbReference>
<dbReference type="InterPro" id="IPR005286">
    <property type="entry name" value="Cell_div_FtsE"/>
</dbReference>
<keyword evidence="5 13" id="KW-1003">Cell membrane</keyword>
<keyword evidence="12 13" id="KW-0131">Cell cycle</keyword>
<dbReference type="FunFam" id="3.40.50.300:FF:000056">
    <property type="entry name" value="Cell division ATP-binding protein FtsE"/>
    <property type="match status" value="1"/>
</dbReference>
<dbReference type="Proteomes" id="UP000064007">
    <property type="component" value="Chromosome 1"/>
</dbReference>
<dbReference type="RefSeq" id="WP_046488598.1">
    <property type="nucleotide sequence ID" value="NZ_CP040979.1"/>
</dbReference>
<evidence type="ECO:0000256" key="1">
    <source>
        <dbReference type="ARBA" id="ARBA00002579"/>
    </source>
</evidence>
<dbReference type="Pfam" id="PF00005">
    <property type="entry name" value="ABC_tran"/>
    <property type="match status" value="1"/>
</dbReference>
<keyword evidence="8 13" id="KW-0067">ATP-binding</keyword>
<comment type="similarity">
    <text evidence="3 13">Belongs to the ABC transporter superfamily.</text>
</comment>
<dbReference type="GO" id="GO:0006865">
    <property type="term" value="P:amino acid transport"/>
    <property type="evidence" value="ECO:0007669"/>
    <property type="project" value="UniProtKB-KW"/>
</dbReference>
<accession>A0A0D6EWY5</accession>
<dbReference type="SUPFAM" id="SSF52540">
    <property type="entry name" value="P-loop containing nucleoside triphosphate hydrolases"/>
    <property type="match status" value="1"/>
</dbReference>
<comment type="subunit">
    <text evidence="13">Homodimer. Forms a membrane-associated complex with FtsX.</text>
</comment>
<dbReference type="InterPro" id="IPR027417">
    <property type="entry name" value="P-loop_NTPase"/>
</dbReference>
<comment type="subcellular location">
    <subcellularLocation>
        <location evidence="13">Cell inner membrane</location>
        <topology evidence="13">Peripheral membrane protein</topology>
        <orientation evidence="13">Cytoplasmic side</orientation>
    </subcellularLocation>
    <subcellularLocation>
        <location evidence="2">Cell membrane</location>
        <topology evidence="2">Peripheral membrane protein</topology>
    </subcellularLocation>
</comment>
<evidence type="ECO:0000256" key="9">
    <source>
        <dbReference type="ARBA" id="ARBA00022967"/>
    </source>
</evidence>
<keyword evidence="10" id="KW-0029">Amino-acid transport</keyword>
<dbReference type="GO" id="GO:0005886">
    <property type="term" value="C:plasma membrane"/>
    <property type="evidence" value="ECO:0007669"/>
    <property type="project" value="UniProtKB-SubCell"/>
</dbReference>
<dbReference type="Gene3D" id="3.40.50.300">
    <property type="entry name" value="P-loop containing nucleotide triphosphate hydrolases"/>
    <property type="match status" value="1"/>
</dbReference>
<keyword evidence="16" id="KW-1185">Reference proteome</keyword>
<dbReference type="AlphaFoldDB" id="A0A0D6EWY5"/>
<evidence type="ECO:0000256" key="10">
    <source>
        <dbReference type="ARBA" id="ARBA00022970"/>
    </source>
</evidence>
<dbReference type="GO" id="GO:0016887">
    <property type="term" value="F:ATP hydrolysis activity"/>
    <property type="evidence" value="ECO:0007669"/>
    <property type="project" value="InterPro"/>
</dbReference>
<keyword evidence="7 13" id="KW-0547">Nucleotide-binding</keyword>
<dbReference type="InterPro" id="IPR015854">
    <property type="entry name" value="ABC_transpr_LolD-like"/>
</dbReference>
<dbReference type="NCBIfam" id="TIGR02673">
    <property type="entry name" value="FtsE"/>
    <property type="match status" value="1"/>
</dbReference>
<dbReference type="GeneID" id="99990375"/>
<dbReference type="InterPro" id="IPR017871">
    <property type="entry name" value="ABC_transporter-like_CS"/>
</dbReference>
<evidence type="ECO:0000259" key="14">
    <source>
        <dbReference type="PROSITE" id="PS50893"/>
    </source>
</evidence>
<evidence type="ECO:0000256" key="12">
    <source>
        <dbReference type="ARBA" id="ARBA00023306"/>
    </source>
</evidence>
<dbReference type="GO" id="GO:0022857">
    <property type="term" value="F:transmembrane transporter activity"/>
    <property type="evidence" value="ECO:0007669"/>
    <property type="project" value="TreeGrafter"/>
</dbReference>
<evidence type="ECO:0000256" key="7">
    <source>
        <dbReference type="ARBA" id="ARBA00022741"/>
    </source>
</evidence>
<keyword evidence="10" id="KW-0813">Transport</keyword>
<keyword evidence="11 13" id="KW-0472">Membrane</keyword>
<evidence type="ECO:0000313" key="15">
    <source>
        <dbReference type="EMBL" id="CEZ19944.1"/>
    </source>
</evidence>
<evidence type="ECO:0000256" key="4">
    <source>
        <dbReference type="ARBA" id="ARBA00020019"/>
    </source>
</evidence>
<dbReference type="OrthoDB" id="8524638at2"/>
<proteinExistence type="inferred from homology"/>
<evidence type="ECO:0000256" key="5">
    <source>
        <dbReference type="ARBA" id="ARBA00022475"/>
    </source>
</evidence>
<evidence type="ECO:0000313" key="16">
    <source>
        <dbReference type="Proteomes" id="UP000064007"/>
    </source>
</evidence>
<feature type="domain" description="ABC transporter" evidence="14">
    <location>
        <begin position="2"/>
        <end position="220"/>
    </location>
</feature>
<gene>
    <name evidence="13 15" type="primary">ftsE</name>
    <name evidence="15" type="ORF">BN1208_1063</name>
</gene>
<comment type="function">
    <text evidence="1">Part of the ABC transporter FtsEX involved in cellular division. Important for assembly or stability of the septal ring.</text>
</comment>
<dbReference type="GO" id="GO:0051301">
    <property type="term" value="P:cell division"/>
    <property type="evidence" value="ECO:0007669"/>
    <property type="project" value="UniProtKB-UniRule"/>
</dbReference>
<evidence type="ECO:0000256" key="8">
    <source>
        <dbReference type="ARBA" id="ARBA00022840"/>
    </source>
</evidence>
<protein>
    <recommendedName>
        <fullName evidence="4 13">Cell division ATP-binding protein FtsE</fullName>
    </recommendedName>
</protein>
<dbReference type="STRING" id="1581557.BN1208_1063"/>
<organism evidence="15 16">
    <name type="scientific">Candidatus Methylopumilus planktonicus</name>
    <dbReference type="NCBI Taxonomy" id="1581557"/>
    <lineage>
        <taxon>Bacteria</taxon>
        <taxon>Pseudomonadati</taxon>
        <taxon>Pseudomonadota</taxon>
        <taxon>Betaproteobacteria</taxon>
        <taxon>Nitrosomonadales</taxon>
        <taxon>Methylophilaceae</taxon>
        <taxon>Candidatus Methylopumilus</taxon>
    </lineage>
</organism>
<dbReference type="PROSITE" id="PS00211">
    <property type="entry name" value="ABC_TRANSPORTER_1"/>
    <property type="match status" value="1"/>
</dbReference>
<dbReference type="PROSITE" id="PS50893">
    <property type="entry name" value="ABC_TRANSPORTER_2"/>
    <property type="match status" value="1"/>
</dbReference>
<dbReference type="GO" id="GO:0005524">
    <property type="term" value="F:ATP binding"/>
    <property type="evidence" value="ECO:0007669"/>
    <property type="project" value="UniProtKB-UniRule"/>
</dbReference>
<evidence type="ECO:0000256" key="11">
    <source>
        <dbReference type="ARBA" id="ARBA00023136"/>
    </source>
</evidence>
<evidence type="ECO:0000256" key="6">
    <source>
        <dbReference type="ARBA" id="ARBA00022618"/>
    </source>
</evidence>
<dbReference type="InterPro" id="IPR003439">
    <property type="entry name" value="ABC_transporter-like_ATP-bd"/>
</dbReference>
<evidence type="ECO:0000256" key="13">
    <source>
        <dbReference type="RuleBase" id="RU365094"/>
    </source>
</evidence>
<sequence length="220" mass="24593">MIKFDQVHKRYPGNLGALQNITFEINAGELVFVTGPSGAGKSTLLKLITAIEPATHGTIIFENQNLSQVKSTSIPYIRRKFGLVFQDHKLLYDRNCFENIALPLEINGVEINDIRGRVRAALDKVGLLNREKSMPISLSGGEQQRLAIARAIACRPSILLADEPTGNLDKKYADEIMNLFYSFQELGVTVIIATHEMPIISKKHKQLYLQDGNLIKMTEQ</sequence>